<feature type="region of interest" description="Disordered" evidence="2">
    <location>
        <begin position="308"/>
        <end position="386"/>
    </location>
</feature>
<feature type="compositionally biased region" description="Basic and acidic residues" evidence="2">
    <location>
        <begin position="343"/>
        <end position="353"/>
    </location>
</feature>
<proteinExistence type="predicted"/>
<feature type="compositionally biased region" description="Acidic residues" evidence="2">
    <location>
        <begin position="331"/>
        <end position="342"/>
    </location>
</feature>
<feature type="compositionally biased region" description="Acidic residues" evidence="2">
    <location>
        <begin position="268"/>
        <end position="287"/>
    </location>
</feature>
<feature type="coiled-coil region" evidence="1">
    <location>
        <begin position="20"/>
        <end position="53"/>
    </location>
</feature>
<evidence type="ECO:0000313" key="4">
    <source>
        <dbReference type="Proteomes" id="UP000075901"/>
    </source>
</evidence>
<feature type="region of interest" description="Disordered" evidence="2">
    <location>
        <begin position="134"/>
        <end position="161"/>
    </location>
</feature>
<reference evidence="3" key="2">
    <citation type="submission" date="2020-05" db="UniProtKB">
        <authorList>
            <consortium name="EnsemblMetazoa"/>
        </authorList>
    </citation>
    <scope>IDENTIFICATION</scope>
    <source>
        <strain evidence="3">maculatus3</strain>
    </source>
</reference>
<protein>
    <submittedName>
        <fullName evidence="3">Uncharacterized protein</fullName>
    </submittedName>
</protein>
<evidence type="ECO:0000313" key="3">
    <source>
        <dbReference type="EnsemblMetazoa" id="AMAM019657-PA"/>
    </source>
</evidence>
<reference evidence="4" key="1">
    <citation type="submission" date="2013-09" db="EMBL/GenBank/DDBJ databases">
        <title>The Genome Sequence of Anopheles maculatus species B.</title>
        <authorList>
            <consortium name="The Broad Institute Genomics Platform"/>
            <person name="Neafsey D.E."/>
            <person name="Besansky N."/>
            <person name="Howell P."/>
            <person name="Walton C."/>
            <person name="Young S.K."/>
            <person name="Zeng Q."/>
            <person name="Gargeya S."/>
            <person name="Fitzgerald M."/>
            <person name="Haas B."/>
            <person name="Abouelleil A."/>
            <person name="Allen A.W."/>
            <person name="Alvarado L."/>
            <person name="Arachchi H.M."/>
            <person name="Berlin A.M."/>
            <person name="Chapman S.B."/>
            <person name="Gainer-Dewar J."/>
            <person name="Goldberg J."/>
            <person name="Griggs A."/>
            <person name="Gujja S."/>
            <person name="Hansen M."/>
            <person name="Howarth C."/>
            <person name="Imamovic A."/>
            <person name="Ireland A."/>
            <person name="Larimer J."/>
            <person name="McCowan C."/>
            <person name="Murphy C."/>
            <person name="Pearson M."/>
            <person name="Poon T.W."/>
            <person name="Priest M."/>
            <person name="Roberts A."/>
            <person name="Saif S."/>
            <person name="Shea T."/>
            <person name="Sisk P."/>
            <person name="Sykes S."/>
            <person name="Wortman J."/>
            <person name="Nusbaum C."/>
            <person name="Birren B."/>
        </authorList>
    </citation>
    <scope>NUCLEOTIDE SEQUENCE [LARGE SCALE GENOMIC DNA]</scope>
    <source>
        <strain evidence="4">maculatus3</strain>
    </source>
</reference>
<keyword evidence="4" id="KW-1185">Reference proteome</keyword>
<organism evidence="3 4">
    <name type="scientific">Anopheles maculatus</name>
    <dbReference type="NCBI Taxonomy" id="74869"/>
    <lineage>
        <taxon>Eukaryota</taxon>
        <taxon>Metazoa</taxon>
        <taxon>Ecdysozoa</taxon>
        <taxon>Arthropoda</taxon>
        <taxon>Hexapoda</taxon>
        <taxon>Insecta</taxon>
        <taxon>Pterygota</taxon>
        <taxon>Neoptera</taxon>
        <taxon>Endopterygota</taxon>
        <taxon>Diptera</taxon>
        <taxon>Nematocera</taxon>
        <taxon>Culicoidea</taxon>
        <taxon>Culicidae</taxon>
        <taxon>Anophelinae</taxon>
        <taxon>Anopheles</taxon>
        <taxon>Anopheles maculatus group</taxon>
    </lineage>
</organism>
<feature type="compositionally biased region" description="Polar residues" evidence="2">
    <location>
        <begin position="207"/>
        <end position="216"/>
    </location>
</feature>
<keyword evidence="1" id="KW-0175">Coiled coil</keyword>
<evidence type="ECO:0000256" key="2">
    <source>
        <dbReference type="SAM" id="MobiDB-lite"/>
    </source>
</evidence>
<feature type="region of interest" description="Disordered" evidence="2">
    <location>
        <begin position="80"/>
        <end position="114"/>
    </location>
</feature>
<evidence type="ECO:0000256" key="1">
    <source>
        <dbReference type="SAM" id="Coils"/>
    </source>
</evidence>
<accession>A0A182T4V1</accession>
<dbReference type="VEuPathDB" id="VectorBase:AMAM019657"/>
<feature type="compositionally biased region" description="Acidic residues" evidence="2">
    <location>
        <begin position="233"/>
        <end position="245"/>
    </location>
</feature>
<dbReference type="AlphaFoldDB" id="A0A182T4V1"/>
<dbReference type="Proteomes" id="UP000075901">
    <property type="component" value="Unassembled WGS sequence"/>
</dbReference>
<dbReference type="EnsemblMetazoa" id="AMAM019657-RA">
    <property type="protein sequence ID" value="AMAM019657-PA"/>
    <property type="gene ID" value="AMAM019657"/>
</dbReference>
<feature type="region of interest" description="Disordered" evidence="2">
    <location>
        <begin position="196"/>
        <end position="287"/>
    </location>
</feature>
<feature type="compositionally biased region" description="Basic and acidic residues" evidence="2">
    <location>
        <begin position="223"/>
        <end position="232"/>
    </location>
</feature>
<name>A0A182T4V1_9DIPT</name>
<sequence>MIEGNVIIFDDNDDPERYSGEEYEYEMEEMEEGDEELEEADEEEKQLIKQEQEIGAFVPITFEDFNSMYRSPAEMAADDVAIERSQEAIPAPQPSLIERSSSKKGTKDSLLARKKPPKGAVNKLIYGLHKDPIVIPTDETEPPSTIRAHEPVPPVEKSENVSAKVEAKSVLTALLSEIPSPPIEPDHAFVTLVPTESKHSTPVVRLSGQSSGSVVTQPPVKSKHVEFLLPEREEPDYEPESESELELSSPLPATDNGSKENLFIPQDTSEEEFEPNEYTEEYGEYAEEEEEIVYEDEEEEVIDDIESVLLNQYGSDEEEEPLTDDNIPPGGDEEDASDVDDSDLMRRLEEKYGKLPATEANATPAADGNDDDDEATAAGWTSIYAY</sequence>